<dbReference type="FunFam" id="3.40.50.720:FF:000139">
    <property type="entry name" value="UDP-N-acetyl-D-mannosamine dehydrogenase"/>
    <property type="match status" value="1"/>
</dbReference>
<feature type="binding site" description="in chain A" evidence="3">
    <location>
        <position position="126"/>
    </location>
    <ligand>
        <name>NAD(+)</name>
        <dbReference type="ChEBI" id="CHEBI:57540"/>
        <note>ligand shared between homodimeric partners</note>
    </ligand>
</feature>
<feature type="binding site" description="in chain A" evidence="3">
    <location>
        <position position="216"/>
    </location>
    <ligand>
        <name>UDP-N-acetyl-alpha-D-mannosaminouronate</name>
        <dbReference type="ChEBI" id="CHEBI:70731"/>
        <note>ligand shared between homodimeric partners</note>
    </ligand>
</feature>
<feature type="binding site" description="in chain A" evidence="3">
    <location>
        <position position="330"/>
    </location>
    <ligand>
        <name>UDP-N-acetyl-alpha-D-mannosaminouronate</name>
        <dbReference type="ChEBI" id="CHEBI:70731"/>
        <note>ligand shared between homodimeric partners</note>
    </ligand>
</feature>
<dbReference type="GO" id="GO:0051287">
    <property type="term" value="F:NAD binding"/>
    <property type="evidence" value="ECO:0007669"/>
    <property type="project" value="InterPro"/>
</dbReference>
<dbReference type="SUPFAM" id="SSF48179">
    <property type="entry name" value="6-phosphogluconate dehydrogenase C-terminal domain-like"/>
    <property type="match status" value="1"/>
</dbReference>
<feature type="binding site" description="in chain B" evidence="3">
    <location>
        <position position="338"/>
    </location>
    <ligand>
        <name>NAD(+)</name>
        <dbReference type="ChEBI" id="CHEBI:57540"/>
        <note>ligand shared between homodimeric partners</note>
    </ligand>
</feature>
<dbReference type="GO" id="GO:0009246">
    <property type="term" value="P:enterobacterial common antigen biosynthetic process"/>
    <property type="evidence" value="ECO:0007669"/>
    <property type="project" value="UniProtKB-UniRule"/>
</dbReference>
<dbReference type="HAMAP" id="MF_02029">
    <property type="entry name" value="WecC_RffD"/>
    <property type="match status" value="1"/>
</dbReference>
<dbReference type="Gene3D" id="3.40.50.720">
    <property type="entry name" value="NAD(P)-binding Rossmann-like Domain"/>
    <property type="match status" value="2"/>
</dbReference>
<keyword evidence="2 3" id="KW-0520">NAD</keyword>
<feature type="binding site" description="in chain A" evidence="3">
    <location>
        <position position="14"/>
    </location>
    <ligand>
        <name>NAD(+)</name>
        <dbReference type="ChEBI" id="CHEBI:57540"/>
        <note>ligand shared between homodimeric partners</note>
    </ligand>
</feature>
<proteinExistence type="inferred from homology"/>
<dbReference type="InterPro" id="IPR028359">
    <property type="entry name" value="UDP_ManNAc/GlcNAc_DH"/>
</dbReference>
<feature type="binding site" description="in chain A" evidence="3">
    <location>
        <position position="416"/>
    </location>
    <ligand>
        <name>UDP-N-acetyl-alpha-D-mannosaminouronate</name>
        <dbReference type="ChEBI" id="CHEBI:70731"/>
        <note>ligand shared between homodimeric partners</note>
    </ligand>
</feature>
<feature type="binding site" description="in chain A" evidence="3">
    <location>
        <position position="263"/>
    </location>
    <ligand>
        <name>UDP-N-acetyl-alpha-D-mannosaminouronate</name>
        <dbReference type="ChEBI" id="CHEBI:70731"/>
        <note>ligand shared between homodimeric partners</note>
    </ligand>
</feature>
<evidence type="ECO:0000313" key="6">
    <source>
        <dbReference type="Proteomes" id="UP000244908"/>
    </source>
</evidence>
<dbReference type="UniPathway" id="UPA00566"/>
<feature type="active site" description="Nucleophile" evidence="3">
    <location>
        <position position="266"/>
    </location>
</feature>
<dbReference type="NCBIfam" id="TIGR03026">
    <property type="entry name" value="NDP-sugDHase"/>
    <property type="match status" value="1"/>
</dbReference>
<sequence length="420" mass="45838">MSFETISVIGLGYIGLPTAAAFASRKKKVIGVDINQHAVDTINRGAIHIVEPDLDKVVKEAVDAGCLQAVTKPLAADAFLIAVPTPFKGDHEPDMVYVEAAAKSIAPVLKKGDLVILESTSPVGATEQMAGWLAAARPDLTFPQLAGEKADINIAYCPERVLPGKVMVELIQNDRVVGGMTPRCSDRASELYKIFLKGECVITNSRTAEMCKLTENSFRDVNIAFANELSLICDHQGINVWELIRLANRHPRVNILQPGPGVGGHCIAVDPWFIVAQNPQDARLIRIAREVNDGKPYWVLDKVKSAVADCLTATGKRAAEIKIACFGLAFKPDIDDLRESPALEITHMIADWHAGTTLAVEPNVHQLPKILAEKACLTDTEKALVDADVLVMLVDHRQFKAISPEQVKQQWIIDTKGVWR</sequence>
<evidence type="ECO:0000256" key="2">
    <source>
        <dbReference type="ARBA" id="ARBA00023027"/>
    </source>
</evidence>
<dbReference type="PANTHER" id="PTHR43491">
    <property type="entry name" value="UDP-N-ACETYL-D-MANNOSAMINE DEHYDROGENASE"/>
    <property type="match status" value="1"/>
</dbReference>
<dbReference type="GO" id="GO:0016628">
    <property type="term" value="F:oxidoreductase activity, acting on the CH-CH group of donors, NAD or NADP as acceptor"/>
    <property type="evidence" value="ECO:0007669"/>
    <property type="project" value="InterPro"/>
</dbReference>
<comment type="similarity">
    <text evidence="3">Belongs to the UDP-glucose/GDP-mannose dehydrogenase family. WecC subfamily.</text>
</comment>
<keyword evidence="6" id="KW-1185">Reference proteome</keyword>
<dbReference type="EC" id="1.1.1.336" evidence="3"/>
<dbReference type="InterPro" id="IPR014026">
    <property type="entry name" value="UDP-Glc/GDP-Man_DH_dimer"/>
</dbReference>
<keyword evidence="1 3" id="KW-0560">Oxidoreductase</keyword>
<reference evidence="5 6" key="1">
    <citation type="journal article" date="2019" name="Int. J. Syst. Evol. Microbiol.">
        <title>Limnobaculum parvum gen. nov., sp. nov., isolated from a freshwater lake.</title>
        <authorList>
            <person name="Baek C."/>
            <person name="Shin S.K."/>
            <person name="Yi H."/>
        </authorList>
    </citation>
    <scope>NUCLEOTIDE SEQUENCE [LARGE SCALE GENOMIC DNA]</scope>
    <source>
        <strain evidence="5 6">HYN0051</strain>
    </source>
</reference>
<dbReference type="InterPro" id="IPR001732">
    <property type="entry name" value="UDP-Glc/GDP-Man_DH_N"/>
</dbReference>
<dbReference type="OrthoDB" id="9803238at2"/>
<feature type="binding site" description="in chain A" evidence="3">
    <location>
        <position position="85"/>
    </location>
    <ligand>
        <name>NAD(+)</name>
        <dbReference type="ChEBI" id="CHEBI:57540"/>
        <note>ligand shared between homodimeric partners</note>
    </ligand>
</feature>
<evidence type="ECO:0000256" key="1">
    <source>
        <dbReference type="ARBA" id="ARBA00023002"/>
    </source>
</evidence>
<comment type="subunit">
    <text evidence="3">Homodimer.</text>
</comment>
<feature type="binding site" description="in chain A" evidence="3">
    <location>
        <position position="331"/>
    </location>
    <ligand>
        <name>UDP-N-acetyl-alpha-D-mannosaminouronate</name>
        <dbReference type="ChEBI" id="CHEBI:70731"/>
        <note>ligand shared between homodimeric partners</note>
    </ligand>
</feature>
<feature type="binding site" description="in chain A" evidence="3">
    <location>
        <position position="161"/>
    </location>
    <ligand>
        <name>UDP-N-acetyl-alpha-D-mannosaminouronate</name>
        <dbReference type="ChEBI" id="CHEBI:70731"/>
        <note>ligand shared between homodimeric partners</note>
    </ligand>
</feature>
<organism evidence="5 6">
    <name type="scientific">Limnobaculum parvum</name>
    <dbReference type="NCBI Taxonomy" id="2172103"/>
    <lineage>
        <taxon>Bacteria</taxon>
        <taxon>Pseudomonadati</taxon>
        <taxon>Pseudomonadota</taxon>
        <taxon>Gammaproteobacteria</taxon>
        <taxon>Enterobacterales</taxon>
        <taxon>Budviciaceae</taxon>
        <taxon>Limnobaculum</taxon>
    </lineage>
</organism>
<evidence type="ECO:0000259" key="4">
    <source>
        <dbReference type="SMART" id="SM00984"/>
    </source>
</evidence>
<dbReference type="Pfam" id="PF03720">
    <property type="entry name" value="UDPG_MGDP_dh_C"/>
    <property type="match status" value="1"/>
</dbReference>
<dbReference type="InterPro" id="IPR017476">
    <property type="entry name" value="UDP-Glc/GDP-Man"/>
</dbReference>
<dbReference type="Proteomes" id="UP000244908">
    <property type="component" value="Chromosome"/>
</dbReference>
<dbReference type="GO" id="GO:0089714">
    <property type="term" value="F:UDP-N-acetyl-D-mannosamine dehydrogenase activity"/>
    <property type="evidence" value="ECO:0007669"/>
    <property type="project" value="UniProtKB-UniRule"/>
</dbReference>
<dbReference type="KEGG" id="lpv:HYN51_09735"/>
<dbReference type="Pfam" id="PF00984">
    <property type="entry name" value="UDPG_MGDP_dh"/>
    <property type="match status" value="1"/>
</dbReference>
<dbReference type="RefSeq" id="WP_108900866.1">
    <property type="nucleotide sequence ID" value="NZ_CP029185.2"/>
</dbReference>
<feature type="binding site" description="in chain A" evidence="3">
    <location>
        <position position="212"/>
    </location>
    <ligand>
        <name>UDP-N-acetyl-alpha-D-mannosaminouronate</name>
        <dbReference type="ChEBI" id="CHEBI:70731"/>
        <note>ligand shared between homodimeric partners</note>
    </ligand>
</feature>
<dbReference type="Pfam" id="PF03721">
    <property type="entry name" value="UDPG_MGDP_dh_N"/>
    <property type="match status" value="1"/>
</dbReference>
<feature type="domain" description="UDP-glucose/GDP-mannose dehydrogenase C-terminal" evidence="4">
    <location>
        <begin position="324"/>
        <end position="420"/>
    </location>
</feature>
<dbReference type="AlphaFoldDB" id="A0A2Y9TZD1"/>
<dbReference type="PIRSF" id="PIRSF000124">
    <property type="entry name" value="UDPglc_GDPman_dh"/>
    <property type="match status" value="1"/>
</dbReference>
<feature type="binding site" description="in chain B" evidence="3">
    <location>
        <position position="252"/>
    </location>
    <ligand>
        <name>UDP-N-acetyl-alpha-D-mannosaminouronate</name>
        <dbReference type="ChEBI" id="CHEBI:70731"/>
        <note>ligand shared between homodimeric partners</note>
    </ligand>
</feature>
<feature type="binding site" description="in chain A" evidence="3">
    <location>
        <position position="13"/>
    </location>
    <ligand>
        <name>NAD(+)</name>
        <dbReference type="ChEBI" id="CHEBI:57540"/>
        <note>ligand shared between homodimeric partners</note>
    </ligand>
</feature>
<dbReference type="SMART" id="SM00984">
    <property type="entry name" value="UDPG_MGDP_dh_C"/>
    <property type="match status" value="1"/>
</dbReference>
<dbReference type="SUPFAM" id="SSF51735">
    <property type="entry name" value="NAD(P)-binding Rossmann-fold domains"/>
    <property type="match status" value="1"/>
</dbReference>
<protein>
    <recommendedName>
        <fullName evidence="3">UDP-N-acetyl-D-mannosamine dehydrogenase</fullName>
        <ecNumber evidence="3">1.1.1.336</ecNumber>
    </recommendedName>
    <alternativeName>
        <fullName evidence="3">UDP-ManNAc 6-dehydrogenase</fullName>
    </alternativeName>
</protein>
<comment type="catalytic activity">
    <reaction evidence="3">
        <text>UDP-N-acetyl-alpha-D-mannosamine + 2 NAD(+) + H2O = UDP-N-acetyl-alpha-D-mannosaminouronate + 2 NADH + 3 H(+)</text>
        <dbReference type="Rhea" id="RHEA:25780"/>
        <dbReference type="ChEBI" id="CHEBI:15377"/>
        <dbReference type="ChEBI" id="CHEBI:15378"/>
        <dbReference type="ChEBI" id="CHEBI:57540"/>
        <dbReference type="ChEBI" id="CHEBI:57945"/>
        <dbReference type="ChEBI" id="CHEBI:68623"/>
        <dbReference type="ChEBI" id="CHEBI:70731"/>
        <dbReference type="EC" id="1.1.1.336"/>
    </reaction>
</comment>
<dbReference type="InterPro" id="IPR008927">
    <property type="entry name" value="6-PGluconate_DH-like_C_sf"/>
</dbReference>
<dbReference type="EMBL" id="CP029185">
    <property type="protein sequence ID" value="AWH88809.1"/>
    <property type="molecule type" value="Genomic_DNA"/>
</dbReference>
<dbReference type="SUPFAM" id="SSF52413">
    <property type="entry name" value="UDP-glucose/GDP-mannose dehydrogenase C-terminal domain"/>
    <property type="match status" value="1"/>
</dbReference>
<evidence type="ECO:0000313" key="5">
    <source>
        <dbReference type="EMBL" id="AWH88809.1"/>
    </source>
</evidence>
<evidence type="ECO:0000256" key="3">
    <source>
        <dbReference type="HAMAP-Rule" id="MF_02029"/>
    </source>
</evidence>
<dbReference type="InterPro" id="IPR032891">
    <property type="entry name" value="WecC"/>
</dbReference>
<dbReference type="InterPro" id="IPR036220">
    <property type="entry name" value="UDP-Glc/GDP-Man_DH_C_sf"/>
</dbReference>
<comment type="pathway">
    <text evidence="3">Bacterial outer membrane biogenesis; enterobacterial common antigen biosynthesis.</text>
</comment>
<dbReference type="PANTHER" id="PTHR43491:SF1">
    <property type="entry name" value="UDP-N-ACETYL-D-MANNOSAMINE DEHYDROGENASE"/>
    <property type="match status" value="1"/>
</dbReference>
<feature type="binding site" description="in chain A" evidence="3">
    <location>
        <position position="33"/>
    </location>
    <ligand>
        <name>NAD(+)</name>
        <dbReference type="ChEBI" id="CHEBI:57540"/>
        <note>ligand shared between homodimeric partners</note>
    </ligand>
</feature>
<dbReference type="InterPro" id="IPR036291">
    <property type="entry name" value="NAD(P)-bd_dom_sf"/>
</dbReference>
<dbReference type="InterPro" id="IPR014027">
    <property type="entry name" value="UDP-Glc/GDP-Man_DH_C"/>
</dbReference>
<comment type="function">
    <text evidence="3">Catalyzes the four-electron oxidation of UDP-N-acetyl-D-mannosamine (UDP-ManNAc), reducing NAD(+) and releasing UDP-N-acetylmannosaminuronic acid (UDP-ManNAcA).</text>
</comment>
<dbReference type="FunFam" id="3.40.50.720:FF:000235">
    <property type="entry name" value="UDP-N-acetyl-D-mannosamine dehydrogenase"/>
    <property type="match status" value="1"/>
</dbReference>
<name>A0A2Y9TZD1_9GAMM</name>
<feature type="active site" description="Proton donor/acceptor" evidence="3">
    <location>
        <position position="212"/>
    </location>
</feature>
<gene>
    <name evidence="3" type="primary">wecC</name>
    <name evidence="5" type="ORF">HYN51_09735</name>
</gene>
<accession>A0A2Y9TZD1</accession>
<dbReference type="NCBIfam" id="NF008286">
    <property type="entry name" value="PRK11064.1"/>
    <property type="match status" value="1"/>
</dbReference>
<dbReference type="PIRSF" id="PIRSF500136">
    <property type="entry name" value="UDP_ManNAc_DH"/>
    <property type="match status" value="1"/>
</dbReference>
<feature type="binding site" description="in chain A" evidence="3">
    <location>
        <position position="160"/>
    </location>
    <ligand>
        <name>UDP-N-acetyl-alpha-D-mannosaminouronate</name>
        <dbReference type="ChEBI" id="CHEBI:70731"/>
        <note>ligand shared between homodimeric partners</note>
    </ligand>
</feature>
<feature type="binding site" description="in chain B" evidence="3">
    <location>
        <position position="250"/>
    </location>
    <ligand>
        <name>UDP-N-acetyl-alpha-D-mannosaminouronate</name>
        <dbReference type="ChEBI" id="CHEBI:70731"/>
        <note>ligand shared between homodimeric partners</note>
    </ligand>
</feature>
<feature type="binding site" description="in chain A" evidence="3">
    <location>
        <position position="219"/>
    </location>
    <ligand>
        <name>UDP-N-acetyl-alpha-D-mannosaminouronate</name>
        <dbReference type="ChEBI" id="CHEBI:70731"/>
        <note>ligand shared between homodimeric partners</note>
    </ligand>
</feature>
<dbReference type="Gene3D" id="1.20.5.100">
    <property type="entry name" value="Cytochrome c1, transmembrane anchor, C-terminal"/>
    <property type="match status" value="1"/>
</dbReference>